<gene>
    <name evidence="2" type="ORF">EO081_10835</name>
</gene>
<dbReference type="InterPro" id="IPR029058">
    <property type="entry name" value="AB_hydrolase_fold"/>
</dbReference>
<dbReference type="GO" id="GO:0016787">
    <property type="term" value="F:hydrolase activity"/>
    <property type="evidence" value="ECO:0007669"/>
    <property type="project" value="UniProtKB-KW"/>
</dbReference>
<dbReference type="AlphaFoldDB" id="A0A4Q2IT13"/>
<feature type="domain" description="Serine aminopeptidase S33" evidence="1">
    <location>
        <begin position="41"/>
        <end position="295"/>
    </location>
</feature>
<dbReference type="SUPFAM" id="SSF53474">
    <property type="entry name" value="alpha/beta-Hydrolases"/>
    <property type="match status" value="1"/>
</dbReference>
<keyword evidence="3" id="KW-1185">Reference proteome</keyword>
<dbReference type="EMBL" id="SDPT01000002">
    <property type="protein sequence ID" value="RXZ31705.1"/>
    <property type="molecule type" value="Genomic_DNA"/>
</dbReference>
<dbReference type="Proteomes" id="UP000292347">
    <property type="component" value="Unassembled WGS sequence"/>
</dbReference>
<comment type="caution">
    <text evidence="2">The sequence shown here is derived from an EMBL/GenBank/DDBJ whole genome shotgun (WGS) entry which is preliminary data.</text>
</comment>
<protein>
    <submittedName>
        <fullName evidence="2">Alpha/beta hydrolase</fullName>
    </submittedName>
</protein>
<sequence>MAAHALYRRAIPAAARITRWHAPDGWVHRRFDWPAADGARQRGAMLFQVGRGDVFEKYLESFAHWRACGWSITSFDWRGQAGSGRLTANPHCGHIDTFDTYVDDLAAFASAWRGERVGRHVMVGHSMGGHLVLRALAEGRVTADAAVLVAPMLGLKSPVGPRFGERAARLLAGFGSRSRPAWRGNERPFTRASRQALLTSDRARYEDELWWLEANPAHRTGPPSWAWVLEAFRSTRTLNASPALATLDVPVQLLVADGDALVDPEAALAVAARLKRATLVRFGPEARHELLRETDAIRDRALAEIDRFLAEVPVPA</sequence>
<keyword evidence="2" id="KW-0378">Hydrolase</keyword>
<dbReference type="Pfam" id="PF12146">
    <property type="entry name" value="Hydrolase_4"/>
    <property type="match status" value="1"/>
</dbReference>
<dbReference type="Gene3D" id="3.40.50.1820">
    <property type="entry name" value="alpha/beta hydrolase"/>
    <property type="match status" value="1"/>
</dbReference>
<dbReference type="OrthoDB" id="9788260at2"/>
<dbReference type="RefSeq" id="WP_129341939.1">
    <property type="nucleotide sequence ID" value="NZ_JACIDD010000002.1"/>
</dbReference>
<evidence type="ECO:0000259" key="1">
    <source>
        <dbReference type="Pfam" id="PF12146"/>
    </source>
</evidence>
<evidence type="ECO:0000313" key="2">
    <source>
        <dbReference type="EMBL" id="RXZ31705.1"/>
    </source>
</evidence>
<name>A0A4Q2IT13_9SPHN</name>
<evidence type="ECO:0000313" key="3">
    <source>
        <dbReference type="Proteomes" id="UP000292347"/>
    </source>
</evidence>
<reference evidence="2 3" key="1">
    <citation type="submission" date="2019-01" db="EMBL/GenBank/DDBJ databases">
        <title>Sphingomonas mucosissima sp. nov. and Sphingomonas desiccabilis sp. nov., from biological soil crusts in the Colorado Plateau, USA.</title>
        <authorList>
            <person name="Zhu D."/>
        </authorList>
    </citation>
    <scope>NUCLEOTIDE SEQUENCE [LARGE SCALE GENOMIC DNA]</scope>
    <source>
        <strain evidence="2 3">CP1D</strain>
    </source>
</reference>
<organism evidence="2 3">
    <name type="scientific">Sphingomonas desiccabilis</name>
    <dbReference type="NCBI Taxonomy" id="429134"/>
    <lineage>
        <taxon>Bacteria</taxon>
        <taxon>Pseudomonadati</taxon>
        <taxon>Pseudomonadota</taxon>
        <taxon>Alphaproteobacteria</taxon>
        <taxon>Sphingomonadales</taxon>
        <taxon>Sphingomonadaceae</taxon>
        <taxon>Sphingomonas</taxon>
    </lineage>
</organism>
<dbReference type="PANTHER" id="PTHR11614">
    <property type="entry name" value="PHOSPHOLIPASE-RELATED"/>
    <property type="match status" value="1"/>
</dbReference>
<dbReference type="InterPro" id="IPR051044">
    <property type="entry name" value="MAG_DAG_Lipase"/>
</dbReference>
<dbReference type="InterPro" id="IPR022742">
    <property type="entry name" value="Hydrolase_4"/>
</dbReference>
<proteinExistence type="predicted"/>
<accession>A0A4Q2IT13</accession>